<dbReference type="GO" id="GO:0000731">
    <property type="term" value="P:DNA synthesis involved in DNA repair"/>
    <property type="evidence" value="ECO:0007669"/>
    <property type="project" value="TreeGrafter"/>
</dbReference>
<accession>A0A6M3J371</accession>
<evidence type="ECO:0000259" key="1">
    <source>
        <dbReference type="Pfam" id="PF13476"/>
    </source>
</evidence>
<evidence type="ECO:0000313" key="3">
    <source>
        <dbReference type="EMBL" id="QJA82354.1"/>
    </source>
</evidence>
<dbReference type="Pfam" id="PF13476">
    <property type="entry name" value="AAA_23"/>
    <property type="match status" value="1"/>
</dbReference>
<reference evidence="2" key="1">
    <citation type="submission" date="2020-03" db="EMBL/GenBank/DDBJ databases">
        <title>The deep terrestrial virosphere.</title>
        <authorList>
            <person name="Holmfeldt K."/>
            <person name="Nilsson E."/>
            <person name="Simone D."/>
            <person name="Lopez-Fernandez M."/>
            <person name="Wu X."/>
            <person name="de Brujin I."/>
            <person name="Lundin D."/>
            <person name="Andersson A."/>
            <person name="Bertilsson S."/>
            <person name="Dopson M."/>
        </authorList>
    </citation>
    <scope>NUCLEOTIDE SEQUENCE</scope>
    <source>
        <strain evidence="3">MM415A00412</strain>
        <strain evidence="2">MM415B00498</strain>
    </source>
</reference>
<dbReference type="GO" id="GO:0006302">
    <property type="term" value="P:double-strand break repair"/>
    <property type="evidence" value="ECO:0007669"/>
    <property type="project" value="InterPro"/>
</dbReference>
<dbReference type="AlphaFoldDB" id="A0A6M3J371"/>
<sequence>MKLKNMTLTNFHKFGHVSVDFDESITYLVGNNGAGKSSLGLAALWFIFQGIAEKSSGGNKPLIGERFRFIGTSGASTKGELTLFDEKKGEEIKVVRKMTKDTSVLTFEAKEGTMIDQNWLNDLFNICLISPQAFLTLSSKDQARQLGIDTSEFDAKIKELKAEATDINRDLKRFGEIVPVPEMKIVDIAELNERKEVIRVKLSKQYQANRDENSRLRKEYDEEIYKIRDNFEKQKSEENEKNVQRKAVSETINDILNSCNYIGFDATQFIKEINSFAEKKYPAGKEIELDLSKIKEPKYIDPEMPDDTELREIDQKITSASEINIAASDYKRYIEKVNERAIIVQKQFENKEEQKEQEYSRIAYIRNKKLPFDNLSIDEDGGLLCNDKPIREPYFSSGELIRIVPILMASQNPDMKYIFIQHFNLLDELTQKSVVEYLTDEGFQLCIEVVGEKPVKDAHCLILRDCKIVEDKTENAEQVKIL</sequence>
<dbReference type="GO" id="GO:0016887">
    <property type="term" value="F:ATP hydrolysis activity"/>
    <property type="evidence" value="ECO:0007669"/>
    <property type="project" value="InterPro"/>
</dbReference>
<dbReference type="Gene3D" id="3.40.50.300">
    <property type="entry name" value="P-loop containing nucleotide triphosphate hydrolases"/>
    <property type="match status" value="1"/>
</dbReference>
<organism evidence="2">
    <name type="scientific">viral metagenome</name>
    <dbReference type="NCBI Taxonomy" id="1070528"/>
    <lineage>
        <taxon>unclassified sequences</taxon>
        <taxon>metagenomes</taxon>
        <taxon>organismal metagenomes</taxon>
    </lineage>
</organism>
<dbReference type="InterPro" id="IPR027417">
    <property type="entry name" value="P-loop_NTPase"/>
</dbReference>
<proteinExistence type="predicted"/>
<dbReference type="PANTHER" id="PTHR32182">
    <property type="entry name" value="DNA REPLICATION AND REPAIR PROTEIN RECF"/>
    <property type="match status" value="1"/>
</dbReference>
<dbReference type="EMBL" id="MT141519">
    <property type="protein sequence ID" value="QJA64409.1"/>
    <property type="molecule type" value="Genomic_DNA"/>
</dbReference>
<feature type="domain" description="Rad50/SbcC-type AAA" evidence="1">
    <location>
        <begin position="6"/>
        <end position="258"/>
    </location>
</feature>
<evidence type="ECO:0000313" key="2">
    <source>
        <dbReference type="EMBL" id="QJA64409.1"/>
    </source>
</evidence>
<dbReference type="PANTHER" id="PTHR32182:SF22">
    <property type="entry name" value="ATP-DEPENDENT ENDONUCLEASE, OLD FAMILY-RELATED"/>
    <property type="match status" value="1"/>
</dbReference>
<dbReference type="InterPro" id="IPR038729">
    <property type="entry name" value="Rad50/SbcC_AAA"/>
</dbReference>
<protein>
    <submittedName>
        <fullName evidence="2">Putative ATPase domain containing protein</fullName>
    </submittedName>
</protein>
<dbReference type="SUPFAM" id="SSF52540">
    <property type="entry name" value="P-loop containing nucleoside triphosphate hydrolases"/>
    <property type="match status" value="1"/>
</dbReference>
<gene>
    <name evidence="3" type="ORF">MM415A00412_0026</name>
    <name evidence="2" type="ORF">MM415B00498_0024</name>
</gene>
<dbReference type="EMBL" id="MT142485">
    <property type="protein sequence ID" value="QJA82354.1"/>
    <property type="molecule type" value="Genomic_DNA"/>
</dbReference>
<name>A0A6M3J371_9ZZZZ</name>